<comment type="caution">
    <text evidence="1">The sequence shown here is derived from an EMBL/GenBank/DDBJ whole genome shotgun (WGS) entry which is preliminary data.</text>
</comment>
<accession>A0A917VD80</accession>
<dbReference type="Proteomes" id="UP000637788">
    <property type="component" value="Unassembled WGS sequence"/>
</dbReference>
<keyword evidence="2" id="KW-1185">Reference proteome</keyword>
<dbReference type="EMBL" id="BMPQ01000005">
    <property type="protein sequence ID" value="GGK66111.1"/>
    <property type="molecule type" value="Genomic_DNA"/>
</dbReference>
<protein>
    <submittedName>
        <fullName evidence="1">Uncharacterized protein</fullName>
    </submittedName>
</protein>
<name>A0A917VD80_9ACTN</name>
<dbReference type="AlphaFoldDB" id="A0A917VD80"/>
<sequence>MFIFRANAAYAHDSQQNTFMALAAMYVEANPVYREVAWLRSWQSFWIEEAGCQGNGCSSLDTEKYLTDDDRIELFREFLHDYRSWVSATAMSAELITGFSADKLVAFTETMEAVVTGDKTNPRVIPSHAVPFGDWANEYFAGPQQTS</sequence>
<organism evidence="1 2">
    <name type="scientific">Streptomyces flaveus</name>
    <dbReference type="NCBI Taxonomy" id="66370"/>
    <lineage>
        <taxon>Bacteria</taxon>
        <taxon>Bacillati</taxon>
        <taxon>Actinomycetota</taxon>
        <taxon>Actinomycetes</taxon>
        <taxon>Kitasatosporales</taxon>
        <taxon>Streptomycetaceae</taxon>
        <taxon>Streptomyces</taxon>
        <taxon>Streptomyces aurantiacus group</taxon>
    </lineage>
</organism>
<evidence type="ECO:0000313" key="1">
    <source>
        <dbReference type="EMBL" id="GGK66111.1"/>
    </source>
</evidence>
<reference evidence="1" key="1">
    <citation type="journal article" date="2014" name="Int. J. Syst. Evol. Microbiol.">
        <title>Complete genome sequence of Corynebacterium casei LMG S-19264T (=DSM 44701T), isolated from a smear-ripened cheese.</title>
        <authorList>
            <consortium name="US DOE Joint Genome Institute (JGI-PGF)"/>
            <person name="Walter F."/>
            <person name="Albersmeier A."/>
            <person name="Kalinowski J."/>
            <person name="Ruckert C."/>
        </authorList>
    </citation>
    <scope>NUCLEOTIDE SEQUENCE</scope>
    <source>
        <strain evidence="1">JCM 3035</strain>
    </source>
</reference>
<proteinExistence type="predicted"/>
<evidence type="ECO:0000313" key="2">
    <source>
        <dbReference type="Proteomes" id="UP000637788"/>
    </source>
</evidence>
<reference evidence="1" key="2">
    <citation type="submission" date="2020-09" db="EMBL/GenBank/DDBJ databases">
        <authorList>
            <person name="Sun Q."/>
            <person name="Ohkuma M."/>
        </authorList>
    </citation>
    <scope>NUCLEOTIDE SEQUENCE</scope>
    <source>
        <strain evidence="1">JCM 3035</strain>
    </source>
</reference>
<gene>
    <name evidence="1" type="ORF">GCM10010094_28960</name>
</gene>